<keyword evidence="5 7" id="KW-0408">Iron</keyword>
<dbReference type="Proteomes" id="UP000199328">
    <property type="component" value="Unassembled WGS sequence"/>
</dbReference>
<name>A0A1G8XPR5_9RHOB</name>
<evidence type="ECO:0000259" key="8">
    <source>
        <dbReference type="Pfam" id="PF01794"/>
    </source>
</evidence>
<dbReference type="GO" id="GO:0005886">
    <property type="term" value="C:plasma membrane"/>
    <property type="evidence" value="ECO:0007669"/>
    <property type="project" value="UniProtKB-SubCell"/>
</dbReference>
<keyword evidence="10" id="KW-1185">Reference proteome</keyword>
<evidence type="ECO:0000313" key="9">
    <source>
        <dbReference type="EMBL" id="SDJ92483.1"/>
    </source>
</evidence>
<evidence type="ECO:0000256" key="5">
    <source>
        <dbReference type="ARBA" id="ARBA00023004"/>
    </source>
</evidence>
<evidence type="ECO:0000256" key="3">
    <source>
        <dbReference type="ARBA" id="ARBA00022692"/>
    </source>
</evidence>
<feature type="transmembrane region" description="Helical" evidence="7">
    <location>
        <begin position="182"/>
        <end position="201"/>
    </location>
</feature>
<feature type="transmembrane region" description="Helical" evidence="7">
    <location>
        <begin position="120"/>
        <end position="136"/>
    </location>
</feature>
<feature type="domain" description="Ferric oxidoreductase" evidence="8">
    <location>
        <begin position="56"/>
        <end position="165"/>
    </location>
</feature>
<keyword evidence="7" id="KW-0285">Flavoprotein</keyword>
<dbReference type="InterPro" id="IPR013130">
    <property type="entry name" value="Fe3_Rdtase_TM_dom"/>
</dbReference>
<feature type="transmembrane region" description="Helical" evidence="7">
    <location>
        <begin position="85"/>
        <end position="108"/>
    </location>
</feature>
<keyword evidence="3 7" id="KW-0812">Transmembrane</keyword>
<dbReference type="NCBIfam" id="NF003833">
    <property type="entry name" value="PRK05419.1-5"/>
    <property type="match status" value="1"/>
</dbReference>
<comment type="similarity">
    <text evidence="7">Belongs to the MsrQ family.</text>
</comment>
<evidence type="ECO:0000313" key="10">
    <source>
        <dbReference type="Proteomes" id="UP000199328"/>
    </source>
</evidence>
<evidence type="ECO:0000256" key="1">
    <source>
        <dbReference type="ARBA" id="ARBA00004141"/>
    </source>
</evidence>
<keyword evidence="7" id="KW-1003">Cell membrane</keyword>
<dbReference type="InterPro" id="IPR022837">
    <property type="entry name" value="MsrQ-like"/>
</dbReference>
<evidence type="ECO:0000256" key="4">
    <source>
        <dbReference type="ARBA" id="ARBA00022989"/>
    </source>
</evidence>
<comment type="function">
    <text evidence="7">Part of the MsrPQ system that repairs oxidized periplasmic proteins containing methionine sulfoxide residues (Met-O), using respiratory chain electrons. Thus protects these proteins from oxidative-stress damage caused by reactive species of oxygen and chlorine generated by the host defense mechanisms. MsrPQ is essential for the maintenance of envelope integrity under bleach stress, rescuing a wide series of structurally unrelated periplasmic proteins from methionine oxidation. MsrQ provides electrons for reduction to the reductase catalytic subunit MsrP, using the quinone pool of the respiratory chain.</text>
</comment>
<dbReference type="EMBL" id="FNFV01000001">
    <property type="protein sequence ID" value="SDJ92483.1"/>
    <property type="molecule type" value="Genomic_DNA"/>
</dbReference>
<dbReference type="HAMAP" id="MF_01207">
    <property type="entry name" value="MsrQ"/>
    <property type="match status" value="1"/>
</dbReference>
<dbReference type="STRING" id="990712.SAMN05216257_1018"/>
<keyword evidence="6 7" id="KW-0472">Membrane</keyword>
<comment type="subunit">
    <text evidence="7">Heterodimer of a catalytic subunit (MsrP) and a heme-binding subunit (MsrQ).</text>
</comment>
<gene>
    <name evidence="7" type="primary">msrQ</name>
    <name evidence="9" type="ORF">SAMN05216257_1018</name>
</gene>
<keyword evidence="7" id="KW-0249">Electron transport</keyword>
<keyword evidence="4 7" id="KW-1133">Transmembrane helix</keyword>
<keyword evidence="7" id="KW-0349">Heme</keyword>
<reference evidence="10" key="1">
    <citation type="submission" date="2016-10" db="EMBL/GenBank/DDBJ databases">
        <authorList>
            <person name="Varghese N."/>
            <person name="Submissions S."/>
        </authorList>
    </citation>
    <scope>NUCLEOTIDE SEQUENCE [LARGE SCALE GENOMIC DNA]</scope>
    <source>
        <strain evidence="10">CGMCC 1.10789</strain>
    </source>
</reference>
<dbReference type="GO" id="GO:0016679">
    <property type="term" value="F:oxidoreductase activity, acting on diphenols and related substances as donors"/>
    <property type="evidence" value="ECO:0007669"/>
    <property type="project" value="TreeGrafter"/>
</dbReference>
<keyword evidence="2 7" id="KW-0813">Transport</keyword>
<dbReference type="Pfam" id="PF01794">
    <property type="entry name" value="Ferric_reduct"/>
    <property type="match status" value="1"/>
</dbReference>
<dbReference type="GO" id="GO:0046872">
    <property type="term" value="F:metal ion binding"/>
    <property type="evidence" value="ECO:0007669"/>
    <property type="project" value="UniProtKB-KW"/>
</dbReference>
<evidence type="ECO:0000256" key="6">
    <source>
        <dbReference type="ARBA" id="ARBA00023136"/>
    </source>
</evidence>
<keyword evidence="7" id="KW-0479">Metal-binding</keyword>
<feature type="transmembrane region" description="Helical" evidence="7">
    <location>
        <begin position="55"/>
        <end position="73"/>
    </location>
</feature>
<dbReference type="PANTHER" id="PTHR36964:SF1">
    <property type="entry name" value="PROTEIN-METHIONINE-SULFOXIDE REDUCTASE HEME-BINDING SUBUNIT MSRQ"/>
    <property type="match status" value="1"/>
</dbReference>
<dbReference type="AlphaFoldDB" id="A0A1G8XPR5"/>
<proteinExistence type="inferred from homology"/>
<comment type="cofactor">
    <cofactor evidence="7">
        <name>heme b</name>
        <dbReference type="ChEBI" id="CHEBI:60344"/>
    </cofactor>
    <text evidence="7">Binds 1 heme b (iron(II)-protoporphyrin IX) group per subunit.</text>
</comment>
<protein>
    <recommendedName>
        <fullName evidence="7">Protein-methionine-sulfoxide reductase heme-binding subunit MsrQ</fullName>
    </recommendedName>
    <alternativeName>
        <fullName evidence="7">Flavocytochrome MsrQ</fullName>
    </alternativeName>
</protein>
<dbReference type="GO" id="GO:0009055">
    <property type="term" value="F:electron transfer activity"/>
    <property type="evidence" value="ECO:0007669"/>
    <property type="project" value="UniProtKB-UniRule"/>
</dbReference>
<accession>A0A1G8XPR5</accession>
<evidence type="ECO:0000256" key="7">
    <source>
        <dbReference type="HAMAP-Rule" id="MF_01207"/>
    </source>
</evidence>
<feature type="transmembrane region" description="Helical" evidence="7">
    <location>
        <begin position="12"/>
        <end position="33"/>
    </location>
</feature>
<dbReference type="GO" id="GO:0030091">
    <property type="term" value="P:protein repair"/>
    <property type="evidence" value="ECO:0007669"/>
    <property type="project" value="UniProtKB-UniRule"/>
</dbReference>
<comment type="cofactor">
    <cofactor evidence="7">
        <name>FMN</name>
        <dbReference type="ChEBI" id="CHEBI:58210"/>
    </cofactor>
    <text evidence="7">Binds 1 FMN per subunit.</text>
</comment>
<dbReference type="OrthoDB" id="9788328at2"/>
<sequence>MGRIVDLTNRALRRVAPSVLYVLAPLPAGWWLWQGFTGGLGAEPIRALEQRLGEAGLQLLIAVLAVTPLRRYLGLNLLRFRRALALVGFFYICLHLLAWLALDMNLLWGQIFADIARRPYITVGMLGFVLMVPLALTSSDRAIRRLGPAQWRRLHRLAYPAVLLGACHYLLLVKGWQWEPVIYLAATCVLLALRLETGAGGRRRSAQ</sequence>
<keyword evidence="7" id="KW-0288">FMN</keyword>
<dbReference type="RefSeq" id="WP_092496966.1">
    <property type="nucleotide sequence ID" value="NZ_FNFV01000001.1"/>
</dbReference>
<evidence type="ECO:0000256" key="2">
    <source>
        <dbReference type="ARBA" id="ARBA00022448"/>
    </source>
</evidence>
<dbReference type="GO" id="GO:0020037">
    <property type="term" value="F:heme binding"/>
    <property type="evidence" value="ECO:0007669"/>
    <property type="project" value="UniProtKB-UniRule"/>
</dbReference>
<dbReference type="PANTHER" id="PTHR36964">
    <property type="entry name" value="PROTEIN-METHIONINE-SULFOXIDE REDUCTASE HEME-BINDING SUBUNIT MSRQ"/>
    <property type="match status" value="1"/>
</dbReference>
<dbReference type="GO" id="GO:0010181">
    <property type="term" value="F:FMN binding"/>
    <property type="evidence" value="ECO:0007669"/>
    <property type="project" value="UniProtKB-UniRule"/>
</dbReference>
<organism evidence="9 10">
    <name type="scientific">Meinhardsimonia xiamenensis</name>
    <dbReference type="NCBI Taxonomy" id="990712"/>
    <lineage>
        <taxon>Bacteria</taxon>
        <taxon>Pseudomonadati</taxon>
        <taxon>Pseudomonadota</taxon>
        <taxon>Alphaproteobacteria</taxon>
        <taxon>Rhodobacterales</taxon>
        <taxon>Paracoccaceae</taxon>
        <taxon>Meinhardsimonia</taxon>
    </lineage>
</organism>
<comment type="subcellular location">
    <subcellularLocation>
        <location evidence="7">Cell membrane</location>
        <topology evidence="7">Multi-pass membrane protein</topology>
    </subcellularLocation>
    <subcellularLocation>
        <location evidence="1">Membrane</location>
        <topology evidence="1">Multi-pass membrane protein</topology>
    </subcellularLocation>
</comment>
<feature type="transmembrane region" description="Helical" evidence="7">
    <location>
        <begin position="157"/>
        <end position="176"/>
    </location>
</feature>